<dbReference type="InterPro" id="IPR039193">
    <property type="entry name" value="Ribosomal_uS17m_metazoa"/>
</dbReference>
<evidence type="ECO:0008006" key="3">
    <source>
        <dbReference type="Google" id="ProtNLM"/>
    </source>
</evidence>
<evidence type="ECO:0000313" key="2">
    <source>
        <dbReference type="Proteomes" id="UP001152798"/>
    </source>
</evidence>
<dbReference type="InterPro" id="IPR029302">
    <property type="entry name" value="IFT43"/>
</dbReference>
<dbReference type="AlphaFoldDB" id="A0A9P0HKV6"/>
<dbReference type="GO" id="GO:0030991">
    <property type="term" value="C:intraciliary transport particle A"/>
    <property type="evidence" value="ECO:0007669"/>
    <property type="project" value="InterPro"/>
</dbReference>
<accession>A0A9P0HKV6</accession>
<organism evidence="1 2">
    <name type="scientific">Nezara viridula</name>
    <name type="common">Southern green stink bug</name>
    <name type="synonym">Cimex viridulus</name>
    <dbReference type="NCBI Taxonomy" id="85310"/>
    <lineage>
        <taxon>Eukaryota</taxon>
        <taxon>Metazoa</taxon>
        <taxon>Ecdysozoa</taxon>
        <taxon>Arthropoda</taxon>
        <taxon>Hexapoda</taxon>
        <taxon>Insecta</taxon>
        <taxon>Pterygota</taxon>
        <taxon>Neoptera</taxon>
        <taxon>Paraneoptera</taxon>
        <taxon>Hemiptera</taxon>
        <taxon>Heteroptera</taxon>
        <taxon>Panheteroptera</taxon>
        <taxon>Pentatomomorpha</taxon>
        <taxon>Pentatomoidea</taxon>
        <taxon>Pentatomidae</taxon>
        <taxon>Pentatominae</taxon>
        <taxon>Nezara</taxon>
    </lineage>
</organism>
<dbReference type="GO" id="GO:0032543">
    <property type="term" value="P:mitochondrial translation"/>
    <property type="evidence" value="ECO:0007669"/>
    <property type="project" value="TreeGrafter"/>
</dbReference>
<dbReference type="GO" id="GO:0003735">
    <property type="term" value="F:structural constituent of ribosome"/>
    <property type="evidence" value="ECO:0007669"/>
    <property type="project" value="InterPro"/>
</dbReference>
<dbReference type="InterPro" id="IPR012340">
    <property type="entry name" value="NA-bd_OB-fold"/>
</dbReference>
<name>A0A9P0HKV6_NEZVI</name>
<reference evidence="1" key="1">
    <citation type="submission" date="2022-01" db="EMBL/GenBank/DDBJ databases">
        <authorList>
            <person name="King R."/>
        </authorList>
    </citation>
    <scope>NUCLEOTIDE SEQUENCE</scope>
</reference>
<dbReference type="OrthoDB" id="274752at2759"/>
<dbReference type="PANTHER" id="PTHR24088:SF0">
    <property type="entry name" value="SMALL RIBOSOMAL SUBUNIT PROTEIN US17M"/>
    <property type="match status" value="1"/>
</dbReference>
<proteinExistence type="predicted"/>
<dbReference type="Pfam" id="PF15305">
    <property type="entry name" value="IFT43"/>
    <property type="match status" value="1"/>
</dbReference>
<dbReference type="Gene3D" id="2.40.50.140">
    <property type="entry name" value="Nucleic acid-binding proteins"/>
    <property type="match status" value="1"/>
</dbReference>
<dbReference type="PANTHER" id="PTHR24088">
    <property type="entry name" value="28S RIBOSOMAL PROTEIN S17, MITOCHONDRIAL"/>
    <property type="match status" value="1"/>
</dbReference>
<sequence>MSAKKAASLLLAKCMPSVKENASKFTFSKLELDENLHMYFKKLESCYAYDPDKICKTGDIVLIQKLPQKMSKLITHKVLKVVYPLGDVVDPISGKKVVGYNFRDDICDVSDMYGKNPEAFDYQKAPPRGWQEGKKDFTDKETYYKYQDDENDFNLLGEELKNKIQKMVDIPVIPDVEELQDDDQLGDIADAPVVSTNVPSLSELNADLKKQSLFKYYDNINMGIISKHLFKEIGNVSLIYKGYQLCIGMLPLANIIGALFIDSSENSQVKSCKAQFLDFRQV</sequence>
<keyword evidence="2" id="KW-1185">Reference proteome</keyword>
<dbReference type="Proteomes" id="UP001152798">
    <property type="component" value="Chromosome 5"/>
</dbReference>
<dbReference type="SUPFAM" id="SSF50249">
    <property type="entry name" value="Nucleic acid-binding proteins"/>
    <property type="match status" value="1"/>
</dbReference>
<dbReference type="GO" id="GO:0005763">
    <property type="term" value="C:mitochondrial small ribosomal subunit"/>
    <property type="evidence" value="ECO:0007669"/>
    <property type="project" value="InterPro"/>
</dbReference>
<protein>
    <recommendedName>
        <fullName evidence="3">Mitochondrial ribosomal protein S17</fullName>
    </recommendedName>
</protein>
<dbReference type="EMBL" id="OV725081">
    <property type="protein sequence ID" value="CAH1403878.1"/>
    <property type="molecule type" value="Genomic_DNA"/>
</dbReference>
<evidence type="ECO:0000313" key="1">
    <source>
        <dbReference type="EMBL" id="CAH1403878.1"/>
    </source>
</evidence>
<gene>
    <name evidence="1" type="ORF">NEZAVI_LOCUS12393</name>
</gene>